<dbReference type="Gene3D" id="3.30.930.10">
    <property type="entry name" value="Bira Bifunctional Protein, Domain 2"/>
    <property type="match status" value="1"/>
</dbReference>
<evidence type="ECO:0000256" key="8">
    <source>
        <dbReference type="ARBA" id="ARBA00022840"/>
    </source>
</evidence>
<evidence type="ECO:0000256" key="13">
    <source>
        <dbReference type="HAMAP-Rule" id="MF_00281"/>
    </source>
</evidence>
<dbReference type="PANTHER" id="PTHR11538:SF41">
    <property type="entry name" value="PHENYLALANINE--TRNA LIGASE, MITOCHONDRIAL"/>
    <property type="match status" value="1"/>
</dbReference>
<dbReference type="GO" id="GO:0005737">
    <property type="term" value="C:cytoplasm"/>
    <property type="evidence" value="ECO:0007669"/>
    <property type="project" value="UniProtKB-SubCell"/>
</dbReference>
<dbReference type="PANTHER" id="PTHR11538">
    <property type="entry name" value="PHENYLALANYL-TRNA SYNTHETASE"/>
    <property type="match status" value="1"/>
</dbReference>
<dbReference type="Proteomes" id="UP000184079">
    <property type="component" value="Unassembled WGS sequence"/>
</dbReference>
<accession>A0A1M5V4Q6</accession>
<dbReference type="CDD" id="cd00496">
    <property type="entry name" value="PheRS_alpha_core"/>
    <property type="match status" value="1"/>
</dbReference>
<keyword evidence="10 13" id="KW-0648">Protein biosynthesis</keyword>
<dbReference type="SUPFAM" id="SSF46589">
    <property type="entry name" value="tRNA-binding arm"/>
    <property type="match status" value="1"/>
</dbReference>
<feature type="binding site" evidence="13">
    <location>
        <position position="313"/>
    </location>
    <ligand>
        <name>Mg(2+)</name>
        <dbReference type="ChEBI" id="CHEBI:18420"/>
        <note>shared with beta subunit</note>
    </ligand>
</feature>
<dbReference type="InterPro" id="IPR022911">
    <property type="entry name" value="Phe_tRNA_ligase_alpha1_bac"/>
</dbReference>
<keyword evidence="16" id="KW-1185">Reference proteome</keyword>
<name>A0A1M5V4Q6_9BACI</name>
<keyword evidence="8 13" id="KW-0067">ATP-binding</keyword>
<evidence type="ECO:0000256" key="9">
    <source>
        <dbReference type="ARBA" id="ARBA00022842"/>
    </source>
</evidence>
<evidence type="ECO:0000256" key="7">
    <source>
        <dbReference type="ARBA" id="ARBA00022741"/>
    </source>
</evidence>
<dbReference type="InterPro" id="IPR004188">
    <property type="entry name" value="Phe-tRNA_ligase_II_N"/>
</dbReference>
<dbReference type="GO" id="GO:0000287">
    <property type="term" value="F:magnesium ion binding"/>
    <property type="evidence" value="ECO:0007669"/>
    <property type="project" value="UniProtKB-UniRule"/>
</dbReference>
<keyword evidence="5 13" id="KW-0436">Ligase</keyword>
<evidence type="ECO:0000256" key="5">
    <source>
        <dbReference type="ARBA" id="ARBA00022598"/>
    </source>
</evidence>
<evidence type="ECO:0000256" key="12">
    <source>
        <dbReference type="ARBA" id="ARBA00049255"/>
    </source>
</evidence>
<evidence type="ECO:0000313" key="16">
    <source>
        <dbReference type="Proteomes" id="UP000184079"/>
    </source>
</evidence>
<dbReference type="PROSITE" id="PS50862">
    <property type="entry name" value="AA_TRNA_LIGASE_II"/>
    <property type="match status" value="1"/>
</dbReference>
<protein>
    <recommendedName>
        <fullName evidence="13">Phenylalanine--tRNA ligase alpha subunit</fullName>
        <ecNumber evidence="13">6.1.1.20</ecNumber>
    </recommendedName>
    <alternativeName>
        <fullName evidence="13">Phenylalanyl-tRNA synthetase alpha subunit</fullName>
        <shortName evidence="13">PheRS</shortName>
    </alternativeName>
</protein>
<dbReference type="InterPro" id="IPR006195">
    <property type="entry name" value="aa-tRNA-synth_II"/>
</dbReference>
<dbReference type="NCBIfam" id="TIGR00468">
    <property type="entry name" value="pheS"/>
    <property type="match status" value="1"/>
</dbReference>
<evidence type="ECO:0000256" key="6">
    <source>
        <dbReference type="ARBA" id="ARBA00022723"/>
    </source>
</evidence>
<evidence type="ECO:0000256" key="10">
    <source>
        <dbReference type="ARBA" id="ARBA00022917"/>
    </source>
</evidence>
<evidence type="ECO:0000256" key="11">
    <source>
        <dbReference type="ARBA" id="ARBA00023146"/>
    </source>
</evidence>
<gene>
    <name evidence="13" type="primary">pheS</name>
    <name evidence="15" type="ORF">SAMN05421807_111111</name>
</gene>
<dbReference type="GO" id="GO:0000049">
    <property type="term" value="F:tRNA binding"/>
    <property type="evidence" value="ECO:0007669"/>
    <property type="project" value="InterPro"/>
</dbReference>
<comment type="similarity">
    <text evidence="2 13">Belongs to the class-II aminoacyl-tRNA synthetase family. Phe-tRNA synthetase alpha subunit type 1 subfamily.</text>
</comment>
<organism evidence="15 16">
    <name type="scientific">Virgibacillus chiguensis</name>
    <dbReference type="NCBI Taxonomy" id="411959"/>
    <lineage>
        <taxon>Bacteria</taxon>
        <taxon>Bacillati</taxon>
        <taxon>Bacillota</taxon>
        <taxon>Bacilli</taxon>
        <taxon>Bacillales</taxon>
        <taxon>Bacillaceae</taxon>
        <taxon>Virgibacillus</taxon>
    </lineage>
</organism>
<evidence type="ECO:0000256" key="2">
    <source>
        <dbReference type="ARBA" id="ARBA00010207"/>
    </source>
</evidence>
<proteinExistence type="inferred from homology"/>
<dbReference type="EC" id="6.1.1.20" evidence="13"/>
<dbReference type="GO" id="GO:0016740">
    <property type="term" value="F:transferase activity"/>
    <property type="evidence" value="ECO:0007669"/>
    <property type="project" value="UniProtKB-ARBA"/>
</dbReference>
<comment type="cofactor">
    <cofactor evidence="13">
        <name>Mg(2+)</name>
        <dbReference type="ChEBI" id="CHEBI:18420"/>
    </cofactor>
    <text evidence="13">Binds 2 magnesium ions per tetramer.</text>
</comment>
<dbReference type="EMBL" id="FQXD01000011">
    <property type="protein sequence ID" value="SHH70074.1"/>
    <property type="molecule type" value="Genomic_DNA"/>
</dbReference>
<feature type="domain" description="Aminoacyl-transfer RNA synthetases class-II family profile" evidence="14">
    <location>
        <begin position="131"/>
        <end position="377"/>
    </location>
</feature>
<dbReference type="Pfam" id="PF01409">
    <property type="entry name" value="tRNA-synt_2d"/>
    <property type="match status" value="1"/>
</dbReference>
<dbReference type="GO" id="GO:0004826">
    <property type="term" value="F:phenylalanine-tRNA ligase activity"/>
    <property type="evidence" value="ECO:0007669"/>
    <property type="project" value="UniProtKB-UniRule"/>
</dbReference>
<dbReference type="InterPro" id="IPR010978">
    <property type="entry name" value="tRNA-bd_arm"/>
</dbReference>
<dbReference type="GO" id="GO:0006432">
    <property type="term" value="P:phenylalanyl-tRNA aminoacylation"/>
    <property type="evidence" value="ECO:0007669"/>
    <property type="project" value="UniProtKB-UniRule"/>
</dbReference>
<keyword evidence="11 13" id="KW-0030">Aminoacyl-tRNA synthetase</keyword>
<dbReference type="InterPro" id="IPR004529">
    <property type="entry name" value="Phe-tRNA-synth_IIc_asu"/>
</dbReference>
<dbReference type="InterPro" id="IPR002319">
    <property type="entry name" value="Phenylalanyl-tRNA_Synthase"/>
</dbReference>
<evidence type="ECO:0000313" key="15">
    <source>
        <dbReference type="EMBL" id="SHH70074.1"/>
    </source>
</evidence>
<evidence type="ECO:0000256" key="4">
    <source>
        <dbReference type="ARBA" id="ARBA00022490"/>
    </source>
</evidence>
<comment type="subcellular location">
    <subcellularLocation>
        <location evidence="1 13">Cytoplasm</location>
    </subcellularLocation>
</comment>
<comment type="catalytic activity">
    <reaction evidence="12 13">
        <text>tRNA(Phe) + L-phenylalanine + ATP = L-phenylalanyl-tRNA(Phe) + AMP + diphosphate + H(+)</text>
        <dbReference type="Rhea" id="RHEA:19413"/>
        <dbReference type="Rhea" id="RHEA-COMP:9668"/>
        <dbReference type="Rhea" id="RHEA-COMP:9699"/>
        <dbReference type="ChEBI" id="CHEBI:15378"/>
        <dbReference type="ChEBI" id="CHEBI:30616"/>
        <dbReference type="ChEBI" id="CHEBI:33019"/>
        <dbReference type="ChEBI" id="CHEBI:58095"/>
        <dbReference type="ChEBI" id="CHEBI:78442"/>
        <dbReference type="ChEBI" id="CHEBI:78531"/>
        <dbReference type="ChEBI" id="CHEBI:456215"/>
        <dbReference type="EC" id="6.1.1.20"/>
    </reaction>
</comment>
<keyword evidence="4 13" id="KW-0963">Cytoplasm</keyword>
<dbReference type="GO" id="GO:0005524">
    <property type="term" value="F:ATP binding"/>
    <property type="evidence" value="ECO:0007669"/>
    <property type="project" value="UniProtKB-UniRule"/>
</dbReference>
<keyword evidence="9 13" id="KW-0460">Magnesium</keyword>
<dbReference type="AlphaFoldDB" id="A0A1M5V4Q6"/>
<evidence type="ECO:0000256" key="1">
    <source>
        <dbReference type="ARBA" id="ARBA00004496"/>
    </source>
</evidence>
<reference evidence="16" key="1">
    <citation type="submission" date="2016-11" db="EMBL/GenBank/DDBJ databases">
        <authorList>
            <person name="Varghese N."/>
            <person name="Submissions S."/>
        </authorList>
    </citation>
    <scope>NUCLEOTIDE SEQUENCE [LARGE SCALE GENOMIC DNA]</scope>
    <source>
        <strain evidence="16">CGMCC 1.6496</strain>
    </source>
</reference>
<dbReference type="SUPFAM" id="SSF55681">
    <property type="entry name" value="Class II aaRS and biotin synthetases"/>
    <property type="match status" value="1"/>
</dbReference>
<evidence type="ECO:0000259" key="14">
    <source>
        <dbReference type="PROSITE" id="PS50862"/>
    </source>
</evidence>
<dbReference type="HAMAP" id="MF_00281">
    <property type="entry name" value="Phe_tRNA_synth_alpha1"/>
    <property type="match status" value="1"/>
</dbReference>
<sequence length="401" mass="45850">MSKGIPGYSRYRNEVDTLETLYELGWYRENMPRPLLGGGFLYCFLSYVRMNKGGNKKMKEQLKMIEQEALEKILQAKTTKELQDIKVTYLGKKGSLTSVLRGMGKLSKEERPVIGELANKVRERLTLSLEEQLEKLEEMALEEQLEKETIDVTLPGRPVRLGGQHLLTKVIEEIEDLFIGMGFEIREGPEVETDYFNFEALNLPKNHPAREMQDTFFITKELLMRTQTSPVQARTMLEYGGNKPVKMISPGKVYRRDTDDATHSHQFTQIEGLYVDKDVKMSDLKGVLDVFTKKMYGSDRKIRFRPSFFPFTEPSVEIDISCKACEGKGCSICKGSGWIEILGAGMVHPNVLSMAGYDPKVYSGFAFGMGPERIAMLKYGIKDIRQFYTNDIRFLTQYHNA</sequence>
<keyword evidence="6 13" id="KW-0479">Metal-binding</keyword>
<dbReference type="GO" id="GO:0140096">
    <property type="term" value="F:catalytic activity, acting on a protein"/>
    <property type="evidence" value="ECO:0007669"/>
    <property type="project" value="UniProtKB-ARBA"/>
</dbReference>
<keyword evidence="7 13" id="KW-0547">Nucleotide-binding</keyword>
<dbReference type="FunFam" id="3.30.930.10:FF:000003">
    <property type="entry name" value="Phenylalanine--tRNA ligase alpha subunit"/>
    <property type="match status" value="1"/>
</dbReference>
<evidence type="ECO:0000256" key="3">
    <source>
        <dbReference type="ARBA" id="ARBA00011209"/>
    </source>
</evidence>
<dbReference type="InterPro" id="IPR045864">
    <property type="entry name" value="aa-tRNA-synth_II/BPL/LPL"/>
</dbReference>
<dbReference type="Pfam" id="PF02912">
    <property type="entry name" value="Phe_tRNA-synt_N"/>
    <property type="match status" value="1"/>
</dbReference>
<comment type="subunit">
    <text evidence="3 13">Tetramer of two alpha and two beta subunits.</text>
</comment>